<dbReference type="PANTHER" id="PTHR32217:SF2">
    <property type="entry name" value="LYMPHOCYTE ANTIGEN 6L"/>
    <property type="match status" value="1"/>
</dbReference>
<dbReference type="Proteomes" id="UP000009136">
    <property type="component" value="Chromosome 14"/>
</dbReference>
<reference evidence="11" key="2">
    <citation type="submission" date="2025-08" db="UniProtKB">
        <authorList>
            <consortium name="Ensembl"/>
        </authorList>
    </citation>
    <scope>IDENTIFICATION</scope>
    <source>
        <strain evidence="11">Hereford</strain>
    </source>
</reference>
<evidence type="ECO:0000256" key="8">
    <source>
        <dbReference type="ARBA" id="ARBA00023288"/>
    </source>
</evidence>
<keyword evidence="6" id="KW-1015">Disulfide bond</keyword>
<protein>
    <submittedName>
        <fullName evidence="11">Lymphocyte antigen 6 family member L</fullName>
    </submittedName>
</protein>
<keyword evidence="3" id="KW-0336">GPI-anchor</keyword>
<dbReference type="PANTHER" id="PTHR32217">
    <property type="entry name" value="LYMPHOCYTE ANTIGEN 6H"/>
    <property type="match status" value="1"/>
</dbReference>
<feature type="signal peptide" evidence="9">
    <location>
        <begin position="1"/>
        <end position="20"/>
    </location>
</feature>
<dbReference type="Pfam" id="PF00021">
    <property type="entry name" value="UPAR_LY6"/>
    <property type="match status" value="1"/>
</dbReference>
<dbReference type="Ensembl" id="ENSBTAT00000153377.1">
    <property type="protein sequence ID" value="ENSBTAP00000106841.1"/>
    <property type="gene ID" value="ENSBTAG00000049400.3"/>
</dbReference>
<keyword evidence="2" id="KW-1003">Cell membrane</keyword>
<evidence type="ECO:0000256" key="5">
    <source>
        <dbReference type="ARBA" id="ARBA00023136"/>
    </source>
</evidence>
<keyword evidence="8" id="KW-0449">Lipoprotein</keyword>
<reference evidence="11" key="3">
    <citation type="submission" date="2025-09" db="UniProtKB">
        <authorList>
            <consortium name="Ensembl"/>
        </authorList>
    </citation>
    <scope>IDENTIFICATION</scope>
    <source>
        <strain evidence="11">Hereford</strain>
    </source>
</reference>
<feature type="chain" id="PRO_5045704736" evidence="9">
    <location>
        <begin position="21"/>
        <end position="178"/>
    </location>
</feature>
<evidence type="ECO:0000259" key="10">
    <source>
        <dbReference type="SMART" id="SM00134"/>
    </source>
</evidence>
<organism evidence="11 12">
    <name type="scientific">Bos taurus</name>
    <name type="common">Bovine</name>
    <dbReference type="NCBI Taxonomy" id="9913"/>
    <lineage>
        <taxon>Eukaryota</taxon>
        <taxon>Metazoa</taxon>
        <taxon>Chordata</taxon>
        <taxon>Craniata</taxon>
        <taxon>Vertebrata</taxon>
        <taxon>Euteleostomi</taxon>
        <taxon>Mammalia</taxon>
        <taxon>Eutheria</taxon>
        <taxon>Laurasiatheria</taxon>
        <taxon>Artiodactyla</taxon>
        <taxon>Ruminantia</taxon>
        <taxon>Pecora</taxon>
        <taxon>Bovidae</taxon>
        <taxon>Bovinae</taxon>
        <taxon>Bos</taxon>
    </lineage>
</organism>
<feature type="domain" description="UPAR/Ly6" evidence="10">
    <location>
        <begin position="68"/>
        <end position="163"/>
    </location>
</feature>
<dbReference type="Gene3D" id="2.10.60.10">
    <property type="entry name" value="CD59"/>
    <property type="match status" value="1"/>
</dbReference>
<keyword evidence="12" id="KW-1185">Reference proteome</keyword>
<comment type="subcellular location">
    <subcellularLocation>
        <location evidence="1">Cell membrane</location>
        <topology evidence="1">Lipid-anchor</topology>
        <topology evidence="1">GPI-anchor</topology>
    </subcellularLocation>
</comment>
<keyword evidence="7" id="KW-0325">Glycoprotein</keyword>
<evidence type="ECO:0000313" key="12">
    <source>
        <dbReference type="Proteomes" id="UP000009136"/>
    </source>
</evidence>
<evidence type="ECO:0000313" key="11">
    <source>
        <dbReference type="Ensembl" id="ENSBTAP00000106841.1"/>
    </source>
</evidence>
<keyword evidence="5" id="KW-0472">Membrane</keyword>
<dbReference type="GeneTree" id="ENSGT00940000154560"/>
<evidence type="ECO:0000256" key="1">
    <source>
        <dbReference type="ARBA" id="ARBA00004609"/>
    </source>
</evidence>
<evidence type="ECO:0000256" key="6">
    <source>
        <dbReference type="ARBA" id="ARBA00023157"/>
    </source>
</evidence>
<proteinExistence type="predicted"/>
<dbReference type="SUPFAM" id="SSF57302">
    <property type="entry name" value="Snake toxin-like"/>
    <property type="match status" value="1"/>
</dbReference>
<gene>
    <name evidence="11" type="primary">LY6L</name>
</gene>
<evidence type="ECO:0000256" key="3">
    <source>
        <dbReference type="ARBA" id="ARBA00022622"/>
    </source>
</evidence>
<dbReference type="SMART" id="SM00134">
    <property type="entry name" value="LU"/>
    <property type="match status" value="1"/>
</dbReference>
<dbReference type="InterPro" id="IPR045860">
    <property type="entry name" value="Snake_toxin-like_sf"/>
</dbReference>
<evidence type="ECO:0000256" key="9">
    <source>
        <dbReference type="SAM" id="SignalP"/>
    </source>
</evidence>
<name>A0ABI0P4U6_BOVIN</name>
<sequence>MGALVLALWALLVSLDPAGGAREPGEDGPLGCGGSWGRWAHPAATALSWVGAQRTPPRGRCCPTGKNLSCYQCFKVRSPEFCLPAMCSSTDQVCVSHTLIITLRLQVKTLLSKRCAPRCPNTNIEFKWPSNSGVPSKIVRHCCSKSLCNRAPAPQEGPRALSRGLLLRVSLGLLWVLL</sequence>
<evidence type="ECO:0000256" key="7">
    <source>
        <dbReference type="ARBA" id="ARBA00023180"/>
    </source>
</evidence>
<dbReference type="InterPro" id="IPR016054">
    <property type="entry name" value="LY6_UPA_recep-like"/>
</dbReference>
<accession>A0ABI0P4U6</accession>
<keyword evidence="4 9" id="KW-0732">Signal</keyword>
<reference evidence="11" key="1">
    <citation type="submission" date="2018-03" db="EMBL/GenBank/DDBJ databases">
        <title>ARS-UCD1.2.</title>
        <authorList>
            <person name="Rosen B.D."/>
            <person name="Bickhart D.M."/>
            <person name="Koren S."/>
            <person name="Schnabel R.D."/>
            <person name="Hall R."/>
            <person name="Zimin A."/>
            <person name="Dreischer C."/>
            <person name="Schultheiss S."/>
            <person name="Schroeder S.G."/>
            <person name="Elsik C.G."/>
            <person name="Couldrey C."/>
            <person name="Liu G.E."/>
            <person name="Van Tassell C.P."/>
            <person name="Phillippy A.M."/>
            <person name="Smith T.P.L."/>
            <person name="Medrano J.F."/>
        </authorList>
    </citation>
    <scope>NUCLEOTIDE SEQUENCE [LARGE SCALE GENOMIC DNA]</scope>
    <source>
        <strain evidence="11">Hereford</strain>
    </source>
</reference>
<dbReference type="InterPro" id="IPR051445">
    <property type="entry name" value="LY6H/LY6L_nAChR_modulators"/>
</dbReference>
<evidence type="ECO:0000256" key="4">
    <source>
        <dbReference type="ARBA" id="ARBA00022729"/>
    </source>
</evidence>
<evidence type="ECO:0000256" key="2">
    <source>
        <dbReference type="ARBA" id="ARBA00022475"/>
    </source>
</evidence>
<dbReference type="CDD" id="cd23551">
    <property type="entry name" value="TFP_LU_ECD_Ly6L"/>
    <property type="match status" value="1"/>
</dbReference>